<gene>
    <name evidence="8" type="ORF">TRIADDRAFT_58114</name>
</gene>
<dbReference type="SMART" id="SM00326">
    <property type="entry name" value="SH3"/>
    <property type="match status" value="1"/>
</dbReference>
<accession>B3S2Q9</accession>
<dbReference type="SMART" id="SM00320">
    <property type="entry name" value="WD40"/>
    <property type="match status" value="6"/>
</dbReference>
<dbReference type="GO" id="GO:0036064">
    <property type="term" value="C:ciliary basal body"/>
    <property type="evidence" value="ECO:0000318"/>
    <property type="project" value="GO_Central"/>
</dbReference>
<dbReference type="Pfam" id="PF00018">
    <property type="entry name" value="SH3_1"/>
    <property type="match status" value="1"/>
</dbReference>
<keyword evidence="2 5" id="KW-0853">WD repeat</keyword>
<keyword evidence="3" id="KW-0677">Repeat</keyword>
<evidence type="ECO:0000313" key="9">
    <source>
        <dbReference type="Proteomes" id="UP000009022"/>
    </source>
</evidence>
<dbReference type="RefSeq" id="XP_002114047.1">
    <property type="nucleotide sequence ID" value="XM_002114011.1"/>
</dbReference>
<dbReference type="InterPro" id="IPR036322">
    <property type="entry name" value="WD40_repeat_dom_sf"/>
</dbReference>
<feature type="domain" description="SH3" evidence="7">
    <location>
        <begin position="1006"/>
        <end position="1065"/>
    </location>
</feature>
<feature type="compositionally biased region" description="Basic residues" evidence="6">
    <location>
        <begin position="184"/>
        <end position="197"/>
    </location>
</feature>
<dbReference type="OMA" id="KSVIPEW"/>
<feature type="region of interest" description="Disordered" evidence="6">
    <location>
        <begin position="1"/>
        <end position="214"/>
    </location>
</feature>
<feature type="repeat" description="WD" evidence="5">
    <location>
        <begin position="530"/>
        <end position="571"/>
    </location>
</feature>
<feature type="compositionally biased region" description="Basic residues" evidence="6">
    <location>
        <begin position="98"/>
        <end position="108"/>
    </location>
</feature>
<evidence type="ECO:0000256" key="2">
    <source>
        <dbReference type="ARBA" id="ARBA00022574"/>
    </source>
</evidence>
<dbReference type="PROSITE" id="PS50002">
    <property type="entry name" value="SH3"/>
    <property type="match status" value="1"/>
</dbReference>
<dbReference type="InterPro" id="IPR019775">
    <property type="entry name" value="WD40_repeat_CS"/>
</dbReference>
<dbReference type="CTD" id="6755587"/>
<evidence type="ECO:0000256" key="3">
    <source>
        <dbReference type="ARBA" id="ARBA00022737"/>
    </source>
</evidence>
<dbReference type="OrthoDB" id="2096344at2759"/>
<dbReference type="eggNOG" id="KOG0266">
    <property type="taxonomic scope" value="Eukaryota"/>
</dbReference>
<dbReference type="Pfam" id="PF00400">
    <property type="entry name" value="WD40"/>
    <property type="match status" value="3"/>
</dbReference>
<dbReference type="InParanoid" id="B3S2Q9"/>
<feature type="region of interest" description="Disordered" evidence="6">
    <location>
        <begin position="1110"/>
        <end position="1149"/>
    </location>
</feature>
<dbReference type="PROSITE" id="PS50082">
    <property type="entry name" value="WD_REPEATS_2"/>
    <property type="match status" value="2"/>
</dbReference>
<keyword evidence="1 4" id="KW-0728">SH3 domain</keyword>
<proteinExistence type="predicted"/>
<keyword evidence="9" id="KW-1185">Reference proteome</keyword>
<dbReference type="EMBL" id="DS985247">
    <property type="protein sequence ID" value="EDV23137.1"/>
    <property type="molecule type" value="Genomic_DNA"/>
</dbReference>
<dbReference type="STRING" id="10228.B3S2Q9"/>
<evidence type="ECO:0000256" key="1">
    <source>
        <dbReference type="ARBA" id="ARBA00022443"/>
    </source>
</evidence>
<organism evidence="8 9">
    <name type="scientific">Trichoplax adhaerens</name>
    <name type="common">Trichoplax reptans</name>
    <dbReference type="NCBI Taxonomy" id="10228"/>
    <lineage>
        <taxon>Eukaryota</taxon>
        <taxon>Metazoa</taxon>
        <taxon>Placozoa</taxon>
        <taxon>Uniplacotomia</taxon>
        <taxon>Trichoplacea</taxon>
        <taxon>Trichoplacidae</taxon>
        <taxon>Trichoplax</taxon>
    </lineage>
</organism>
<dbReference type="InterPro" id="IPR052803">
    <property type="entry name" value="Cilium-Associated_Jouberin"/>
</dbReference>
<reference evidence="8 9" key="1">
    <citation type="journal article" date="2008" name="Nature">
        <title>The Trichoplax genome and the nature of placozoans.</title>
        <authorList>
            <person name="Srivastava M."/>
            <person name="Begovic E."/>
            <person name="Chapman J."/>
            <person name="Putnam N.H."/>
            <person name="Hellsten U."/>
            <person name="Kawashima T."/>
            <person name="Kuo A."/>
            <person name="Mitros T."/>
            <person name="Salamov A."/>
            <person name="Carpenter M.L."/>
            <person name="Signorovitch A.Y."/>
            <person name="Moreno M.A."/>
            <person name="Kamm K."/>
            <person name="Grimwood J."/>
            <person name="Schmutz J."/>
            <person name="Shapiro H."/>
            <person name="Grigoriev I.V."/>
            <person name="Buss L.W."/>
            <person name="Schierwater B."/>
            <person name="Dellaporta S.L."/>
            <person name="Rokhsar D.S."/>
        </authorList>
    </citation>
    <scope>NUCLEOTIDE SEQUENCE [LARGE SCALE GENOMIC DNA]</scope>
    <source>
        <strain evidence="8 9">Grell-BS-1999</strain>
    </source>
</reference>
<dbReference type="SUPFAM" id="SSF50978">
    <property type="entry name" value="WD40 repeat-like"/>
    <property type="match status" value="1"/>
</dbReference>
<name>B3S2Q9_TRIAD</name>
<dbReference type="PANTHER" id="PTHR44499:SF1">
    <property type="entry name" value="JOUBERIN"/>
    <property type="match status" value="1"/>
</dbReference>
<dbReference type="InterPro" id="IPR001680">
    <property type="entry name" value="WD40_rpt"/>
</dbReference>
<dbReference type="FunCoup" id="B3S2Q9">
    <property type="interactions" value="263"/>
</dbReference>
<dbReference type="PROSITE" id="PS50294">
    <property type="entry name" value="WD_REPEATS_REGION"/>
    <property type="match status" value="1"/>
</dbReference>
<dbReference type="Gene3D" id="2.130.10.10">
    <property type="entry name" value="YVTN repeat-like/Quinoprotein amine dehydrogenase"/>
    <property type="match status" value="1"/>
</dbReference>
<dbReference type="PANTHER" id="PTHR44499">
    <property type="entry name" value="JOUBERIN"/>
    <property type="match status" value="1"/>
</dbReference>
<dbReference type="InterPro" id="IPR015943">
    <property type="entry name" value="WD40/YVTN_repeat-like_dom_sf"/>
</dbReference>
<evidence type="ECO:0000256" key="4">
    <source>
        <dbReference type="PROSITE-ProRule" id="PRU00192"/>
    </source>
</evidence>
<dbReference type="InterPro" id="IPR036028">
    <property type="entry name" value="SH3-like_dom_sf"/>
</dbReference>
<dbReference type="Gene3D" id="2.30.30.40">
    <property type="entry name" value="SH3 Domains"/>
    <property type="match status" value="1"/>
</dbReference>
<dbReference type="PRINTS" id="PR00452">
    <property type="entry name" value="SH3DOMAIN"/>
</dbReference>
<dbReference type="PROSITE" id="PS00678">
    <property type="entry name" value="WD_REPEATS_1"/>
    <property type="match status" value="1"/>
</dbReference>
<protein>
    <recommendedName>
        <fullName evidence="7">SH3 domain-containing protein</fullName>
    </recommendedName>
</protein>
<feature type="repeat" description="WD" evidence="5">
    <location>
        <begin position="596"/>
        <end position="627"/>
    </location>
</feature>
<sequence>MDLDQVKKKRGAKKRRPTKEESSPLAENEGGSENLRQKTRARFAQLLESSKNTSDNQLNESLSKKRRSPRGASTLSNEDDDDRLQPHVKIPTKDKSLNKNKKKSKSTRKARDNDKEYENDENTPEKVNYADNEGYIHDDNNVSQSIPEGKRTKKKAKFKLSNNENPDADYIDTPKKPDDQGKAKTAKSKSKKDKRKKAKEDPEAKDKKRKKDKSLRIPVEEPILTIAVHKADQLELDVHVKHPLVRIHLVDISNGQYVKKSNRDKSVVSYYENENDAVDYILPVMTQPYDYKKHRSFTPHWEELILYNEAFSCFVKQDQSQTIVFFEILDFLGMNITNTAAAANQNGGWHKIAWAFLKLVGGNGEFNTDKRVRLQLYRCPRTAIHRKNDSAEIYKWWKDCPRVKYPSTLYVTVKSTKPPQNVDPSMRSMFPVQKEESKITYDELSNTIIDEKRLKDLKAEEESKIQWSKLPSQDCRIPNKLLHNFSTGMRGCLVVKFSHNGRKIAAGCVDKQSYPILVYDLKTGKCCNTFTGHFSIIYDVSWSADDEEILTASSDGTARVWNFNESGGASKILPHPTFIYTAKYHPVTSTLLLAELPGHSGYINTIAFSKDGDRMFSGDSVGGLLAWRTELNIKETPVKIADIEKFSMLENLSDSLMSTASINHIELHPNGRQLVVLCKDSAIRVVDLRMGSVIQTFTGLTCFKDRIRCTVTPCGTYIISGSEDCNAYAWNITSGKSAGDFSSLQYRFPVIDVDFHPYDNIVVFCAFGDHQPILIYSYDAILKDVKTDSILKNTQTMDNKAQDSTELSRSVSLTATTDIKALKQSMFDVAMSKLSLEKAKEKFQDPVKVIEPVLDRTAGVSPFPSKSSINETWGDSTFDKTYFPPSGNEYSNQTAQHLHPSEMNFGGQMQPQLSRLGSIVEGYDAIDRLRQRTSSAMSNELPDFKNIRRGSSVLEGSIIAGLSSFNAGTGTRRPSLIGGYGGYLDRQFSVHPDGNQPLLFGPSSSHSGTVATALYDYEASRSDELSVRQGDQIAVLYVENQWLMGMLPSGQQGYVPINYLATDRDILKNSSNADISEMGASASTQNQAINSNTEHLSAVISKTGELKIVSGPEDSDIERKRNQRRKVDNSEKGTRRKGSKSRKNLQQTH</sequence>
<feature type="compositionally biased region" description="Basic residues" evidence="6">
    <location>
        <begin position="1134"/>
        <end position="1143"/>
    </location>
</feature>
<feature type="compositionally biased region" description="Basic and acidic residues" evidence="6">
    <location>
        <begin position="172"/>
        <end position="182"/>
    </location>
</feature>
<evidence type="ECO:0000256" key="5">
    <source>
        <dbReference type="PROSITE-ProRule" id="PRU00221"/>
    </source>
</evidence>
<dbReference type="HOGENOM" id="CLU_007778_0_0_1"/>
<evidence type="ECO:0000259" key="7">
    <source>
        <dbReference type="PROSITE" id="PS50002"/>
    </source>
</evidence>
<feature type="compositionally biased region" description="Polar residues" evidence="6">
    <location>
        <begin position="47"/>
        <end position="61"/>
    </location>
</feature>
<evidence type="ECO:0000256" key="6">
    <source>
        <dbReference type="SAM" id="MobiDB-lite"/>
    </source>
</evidence>
<feature type="compositionally biased region" description="Basic and acidic residues" evidence="6">
    <location>
        <begin position="1117"/>
        <end position="1133"/>
    </location>
</feature>
<dbReference type="GO" id="GO:0044458">
    <property type="term" value="P:motile cilium assembly"/>
    <property type="evidence" value="ECO:0000318"/>
    <property type="project" value="GO_Central"/>
</dbReference>
<evidence type="ECO:0000313" key="8">
    <source>
        <dbReference type="EMBL" id="EDV23137.1"/>
    </source>
</evidence>
<dbReference type="KEGG" id="tad:TRIADDRAFT_58114"/>
<dbReference type="SUPFAM" id="SSF50044">
    <property type="entry name" value="SH3-domain"/>
    <property type="match status" value="1"/>
</dbReference>
<dbReference type="InterPro" id="IPR001452">
    <property type="entry name" value="SH3_domain"/>
</dbReference>
<dbReference type="PhylomeDB" id="B3S2Q9"/>
<feature type="compositionally biased region" description="Basic residues" evidence="6">
    <location>
        <begin position="7"/>
        <end position="17"/>
    </location>
</feature>
<dbReference type="AlphaFoldDB" id="B3S2Q9"/>
<dbReference type="GeneID" id="6755587"/>
<dbReference type="Proteomes" id="UP000009022">
    <property type="component" value="Unassembled WGS sequence"/>
</dbReference>